<keyword evidence="3" id="KW-1185">Reference proteome</keyword>
<dbReference type="FunCoup" id="A0A7M7MXL3">
    <property type="interactions" value="829"/>
</dbReference>
<dbReference type="Pfam" id="PF01963">
    <property type="entry name" value="TraB_PrgY_gumN"/>
    <property type="match status" value="1"/>
</dbReference>
<feature type="compositionally biased region" description="Polar residues" evidence="1">
    <location>
        <begin position="70"/>
        <end position="83"/>
    </location>
</feature>
<evidence type="ECO:0000256" key="1">
    <source>
        <dbReference type="SAM" id="MobiDB-lite"/>
    </source>
</evidence>
<reference evidence="3" key="1">
    <citation type="submission" date="2015-02" db="EMBL/GenBank/DDBJ databases">
        <title>Genome sequencing for Strongylocentrotus purpuratus.</title>
        <authorList>
            <person name="Murali S."/>
            <person name="Liu Y."/>
            <person name="Vee V."/>
            <person name="English A."/>
            <person name="Wang M."/>
            <person name="Skinner E."/>
            <person name="Han Y."/>
            <person name="Muzny D.M."/>
            <person name="Worley K.C."/>
            <person name="Gibbs R.A."/>
        </authorList>
    </citation>
    <scope>NUCLEOTIDE SEQUENCE</scope>
</reference>
<evidence type="ECO:0008006" key="4">
    <source>
        <dbReference type="Google" id="ProtNLM"/>
    </source>
</evidence>
<dbReference type="Proteomes" id="UP000007110">
    <property type="component" value="Unassembled WGS sequence"/>
</dbReference>
<reference evidence="2" key="2">
    <citation type="submission" date="2021-01" db="UniProtKB">
        <authorList>
            <consortium name="EnsemblMetazoa"/>
        </authorList>
    </citation>
    <scope>IDENTIFICATION</scope>
</reference>
<sequence>MDEEASGKPILLETSGSHEVTVPNGSSAAVPSKIIKAEEDYNDDSLDASDGEGGAHEGSYQMNSDKESQGDSMSDTGSYSPNTADIEDDDALLEQGTYRKINSVDGVRVEGGPGAGGDQRDVQNDILDQLGNQDHCDDSESELGSYHINTDKEDDDEGRYKDKEGLSDGEYDLSSGQESDVEETMDEVELLRMRALCRQEHKPDELPDTVTKMTTEHGAQIYIVGTAHFSENSQNDVAKTIQAVQPDIVLLELCRGRLSILELDEETLLEEAKNFNMAKLRQSIKQSGVVGGIMQALLLNLSAHLTKELGMAPGGEFRTAVREAQTVPGCKLHLGDRPIQITLKRAMASLSPWQKLKLAWYLITSKEPITKEEVEKFKQKDLLEEMLGEMTGDFPALSRVFVSERDTYLSQSLKACSQPQAPRDDGFVYPAPIVVGVVGMGHVKGMVDMWDKPVSKEHLLEITSIPSPSLAGRLLTWSFRLSMVGLLAWGCYRFTKWTNISLW</sequence>
<dbReference type="CDD" id="cd14726">
    <property type="entry name" value="TraB_PrgY-like"/>
    <property type="match status" value="1"/>
</dbReference>
<protein>
    <recommendedName>
        <fullName evidence="4">TraB domain-containing protein</fullName>
    </recommendedName>
</protein>
<dbReference type="InterPro" id="IPR002816">
    <property type="entry name" value="TraB/PrgY/GumN_fam"/>
</dbReference>
<dbReference type="AlphaFoldDB" id="A0A7M7MXL3"/>
<dbReference type="GeneID" id="582884"/>
<evidence type="ECO:0000313" key="3">
    <source>
        <dbReference type="Proteomes" id="UP000007110"/>
    </source>
</evidence>
<dbReference type="PANTHER" id="PTHR21530:SF7">
    <property type="entry name" value="TRAB DOMAIN-CONTAINING PROTEIN"/>
    <property type="match status" value="1"/>
</dbReference>
<proteinExistence type="predicted"/>
<dbReference type="RefSeq" id="XP_030828028.1">
    <property type="nucleotide sequence ID" value="XM_030972168.1"/>
</dbReference>
<dbReference type="KEGG" id="spu:582884"/>
<dbReference type="OMA" id="GSYHINT"/>
<organism evidence="2 3">
    <name type="scientific">Strongylocentrotus purpuratus</name>
    <name type="common">Purple sea urchin</name>
    <dbReference type="NCBI Taxonomy" id="7668"/>
    <lineage>
        <taxon>Eukaryota</taxon>
        <taxon>Metazoa</taxon>
        <taxon>Echinodermata</taxon>
        <taxon>Eleutherozoa</taxon>
        <taxon>Echinozoa</taxon>
        <taxon>Echinoidea</taxon>
        <taxon>Euechinoidea</taxon>
        <taxon>Echinacea</taxon>
        <taxon>Camarodonta</taxon>
        <taxon>Echinidea</taxon>
        <taxon>Strongylocentrotidae</taxon>
        <taxon>Strongylocentrotus</taxon>
    </lineage>
</organism>
<name>A0A7M7MXL3_STRPU</name>
<dbReference type="InParanoid" id="A0A7M7MXL3"/>
<feature type="region of interest" description="Disordered" evidence="1">
    <location>
        <begin position="1"/>
        <end position="182"/>
    </location>
</feature>
<evidence type="ECO:0000313" key="2">
    <source>
        <dbReference type="EnsemblMetazoa" id="XP_030828028"/>
    </source>
</evidence>
<dbReference type="OrthoDB" id="48306at2759"/>
<dbReference type="CTD" id="80305"/>
<dbReference type="InterPro" id="IPR046345">
    <property type="entry name" value="TraB_PrgY-like"/>
</dbReference>
<dbReference type="PANTHER" id="PTHR21530">
    <property type="entry name" value="PHEROMONE SHUTDOWN PROTEIN"/>
    <property type="match status" value="1"/>
</dbReference>
<dbReference type="EnsemblMetazoa" id="XM_030972168">
    <property type="protein sequence ID" value="XP_030828028"/>
    <property type="gene ID" value="LOC582884"/>
</dbReference>
<accession>A0A7M7MXL3</accession>
<feature type="compositionally biased region" description="Acidic residues" evidence="1">
    <location>
        <begin position="40"/>
        <end position="50"/>
    </location>
</feature>
<feature type="compositionally biased region" description="Polar residues" evidence="1">
    <location>
        <begin position="14"/>
        <end position="29"/>
    </location>
</feature>